<dbReference type="InterPro" id="IPR001227">
    <property type="entry name" value="Ac_transferase_dom_sf"/>
</dbReference>
<feature type="domain" description="Carrier" evidence="7">
    <location>
        <begin position="1606"/>
        <end position="1682"/>
    </location>
</feature>
<dbReference type="CDD" id="cd08952">
    <property type="entry name" value="KR_1_SDR_x"/>
    <property type="match status" value="1"/>
</dbReference>
<dbReference type="InterPro" id="IPR032821">
    <property type="entry name" value="PKS_assoc"/>
</dbReference>
<feature type="region of interest" description="Disordered" evidence="6">
    <location>
        <begin position="607"/>
        <end position="628"/>
    </location>
</feature>
<dbReference type="InterPro" id="IPR018201">
    <property type="entry name" value="Ketoacyl_synth_AS"/>
</dbReference>
<dbReference type="InterPro" id="IPR020806">
    <property type="entry name" value="PKS_PP-bd"/>
</dbReference>
<dbReference type="Pfam" id="PF00698">
    <property type="entry name" value="Acyl_transf_1"/>
    <property type="match status" value="1"/>
</dbReference>
<dbReference type="InterPro" id="IPR050091">
    <property type="entry name" value="PKS_NRPS_Biosynth_Enz"/>
</dbReference>
<dbReference type="Pfam" id="PF02801">
    <property type="entry name" value="Ketoacyl-synt_C"/>
    <property type="match status" value="1"/>
</dbReference>
<dbReference type="Pfam" id="PF00109">
    <property type="entry name" value="ketoacyl-synt"/>
    <property type="match status" value="1"/>
</dbReference>
<dbReference type="SUPFAM" id="SSF52151">
    <property type="entry name" value="FabD/lysophospholipase-like"/>
    <property type="match status" value="1"/>
</dbReference>
<dbReference type="CDD" id="cd00833">
    <property type="entry name" value="PKS"/>
    <property type="match status" value="1"/>
</dbReference>
<dbReference type="SMART" id="SM01294">
    <property type="entry name" value="PKS_PP_betabranch"/>
    <property type="match status" value="1"/>
</dbReference>
<dbReference type="Gene3D" id="1.10.1200.10">
    <property type="entry name" value="ACP-like"/>
    <property type="match status" value="2"/>
</dbReference>
<dbReference type="InterPro" id="IPR014031">
    <property type="entry name" value="Ketoacyl_synth_C"/>
</dbReference>
<keyword evidence="4" id="KW-0511">Multifunctional enzyme</keyword>
<dbReference type="Proteomes" id="UP000251891">
    <property type="component" value="Unassembled WGS sequence"/>
</dbReference>
<feature type="domain" description="Carrier" evidence="7">
    <location>
        <begin position="82"/>
        <end position="157"/>
    </location>
</feature>
<dbReference type="SMART" id="SM00825">
    <property type="entry name" value="PKS_KS"/>
    <property type="match status" value="1"/>
</dbReference>
<sequence length="1688" mass="178031">LTQNLTTTDHTRLANLGITPLTTHQATTTLTHTLTHHTHPHLLITNHTPPTTQRRTATNTPTNTTHTLIHQLTRMTTTEQHQTLLELVQTHAAVVLGHRNSHAIDIDRAFKELGFDSLTSVELRNRLNAATGLKLTPTAIFDHPNPQALAHHIHTQIAPESPAVPSSTVFGNGKPAAALDEPVAIVGMGCRFPGGVASPEELWELIRAGGDAIGAFPANRGWPNADLYDPDPDRPGTCYTRAGGFLYDADHFDAEFFGISPREAMAIDPQQRLLLETGWEAIERAGIDPATLRGSSTGVFTGVIYNDYASRLQPVPEGYEGHLLTGNSASVASGRIAYTLGLEGPAVTIDTACSSSLVAVHLAAQALRNGECELALAGGVTVMSTPTVFVEFSRQRGLAPDGRCKSFAAAADGTGWSEGAGIIVLERLSDAQRHNHPILAVIAGSAVNQDGASNGLTAPNGPSQERVIRQALANAHLTPDQVDAVEAHGTGTTLGDPIEAQALLATYGQHRPADRPLLLGSIKSNIGHTQAAAGIAGLIKMTAAMRHGQLPAGLHIDEPTPHADWDSGNIELLTRPTPWPHDEPTRRTAISSFGISGTNAHLILQSPPDAPAGVQAPPERAADGEGGPEAVPWVISAKSGSALRDRARQLRELLIADPAVAPDTIARALSDTRTTTFAERAVLVGRDRDDFSAGLAALAAGVSAANLVTGTPARSPGSNGSGRTGASGQGRTAFVFTGQGSQHPRMGRELYDRYSVFATAFDRICDEFAAHLDEPLPEIVFAASGTPEAALLDQTMYTQAAIFAVEVALFELVTRCGLLPDYLIGHSVGELAAAHAAGVLTLPDACTLVAARGRLMQAAPANGAMIAINASEEQVQAAITSHADTGSREAPHDQVAIAAINGPAATVISGDHDAVHQVADRLRNQGHRTRVLNVSHAFHSPHMDHAANELTHLTRQLTCNQPTIPLISNLTGTLASAGEHASPDYWSRHLRQAVRFHHGITALHHHGVTTYLELGPDAALTPMITETLAAEDPTADPTVLATLQRDRPEAAGLITALATAYTHGAAIDWTGLIAPAGAADSGRAPHVPLPTYPFQRQRYWLDASGGHAEVAEGGGGLWEAMATGDAEEVAAVLELDEADRSSLNALWPKFAAWHRQGGLWYEFQWKPVATDTDAALTGKWLVVSPTEVACDITTAATDALTERGAHVVRAALETSDVDGMFAGRIAAALADGPATGVLALLPSAEDRSTGAGPDVLAGLLVRALDDAALDAPLWILTRGAVLTGAADPRFDESQAAAWSSADRHVLENSRRCGGLIDLPDVIDGRARRRLADMLARPESESRIAIRGSGTFALRLARAAKPRPAWRPSGTALISGAGSEAGAQAARWLASQGAAHLILVGLPDGDGLVGELGDLGVQVRSTAVDLTDRAALTELLNGIPEEHPFTALVHAAPMPGDEPEAAIAAATALDELTRAFDLTAFVLFSPVAGALDSPVRAAMDAVARRRQASGLPATSVAWATANADGGLRPIHLNTSVVGAALTRREVSITVADIDWPHFAKNQPALAREIREAQPFINAVEVDQHGTVTQPEQLRQRLAGLSRREQEAILLNLVLTHAAEVLGHQSPEQKMDADTEFVDVGFSSLSALELYRRMRTITGLPLPPTVVYDYPKPAALAPYLRTEILADDIG</sequence>
<dbReference type="PROSITE" id="PS50075">
    <property type="entry name" value="CARRIER"/>
    <property type="match status" value="2"/>
</dbReference>
<dbReference type="FunFam" id="1.10.1200.10:FF:000007">
    <property type="entry name" value="Probable polyketide synthase pks17"/>
    <property type="match status" value="1"/>
</dbReference>
<dbReference type="InterPro" id="IPR016035">
    <property type="entry name" value="Acyl_Trfase/lysoPLipase"/>
</dbReference>
<evidence type="ECO:0000313" key="10">
    <source>
        <dbReference type="Proteomes" id="UP000251891"/>
    </source>
</evidence>
<evidence type="ECO:0000256" key="2">
    <source>
        <dbReference type="ARBA" id="ARBA00022553"/>
    </source>
</evidence>
<dbReference type="InterPro" id="IPR014030">
    <property type="entry name" value="Ketoacyl_synth_N"/>
</dbReference>
<evidence type="ECO:0000259" key="8">
    <source>
        <dbReference type="PROSITE" id="PS52004"/>
    </source>
</evidence>
<comment type="caution">
    <text evidence="9">The sequence shown here is derived from an EMBL/GenBank/DDBJ whole genome shotgun (WGS) entry which is preliminary data.</text>
</comment>
<feature type="non-terminal residue" evidence="9">
    <location>
        <position position="1"/>
    </location>
</feature>
<dbReference type="GO" id="GO:0031177">
    <property type="term" value="F:phosphopantetheine binding"/>
    <property type="evidence" value="ECO:0007669"/>
    <property type="project" value="InterPro"/>
</dbReference>
<evidence type="ECO:0000259" key="7">
    <source>
        <dbReference type="PROSITE" id="PS50075"/>
    </source>
</evidence>
<dbReference type="SUPFAM" id="SSF51735">
    <property type="entry name" value="NAD(P)-binding Rossmann-fold domains"/>
    <property type="match status" value="2"/>
</dbReference>
<dbReference type="InterPro" id="IPR009081">
    <property type="entry name" value="PP-bd_ACP"/>
</dbReference>
<dbReference type="InterPro" id="IPR057326">
    <property type="entry name" value="KR_dom"/>
</dbReference>
<dbReference type="PROSITE" id="PS52004">
    <property type="entry name" value="KS3_2"/>
    <property type="match status" value="1"/>
</dbReference>
<dbReference type="EMBL" id="QLYX01000012">
    <property type="protein sequence ID" value="RAY12757.1"/>
    <property type="molecule type" value="Genomic_DNA"/>
</dbReference>
<dbReference type="Pfam" id="PF16197">
    <property type="entry name" value="KAsynt_C_assoc"/>
    <property type="match status" value="1"/>
</dbReference>
<dbReference type="InterPro" id="IPR020841">
    <property type="entry name" value="PKS_Beta-ketoAc_synthase_dom"/>
</dbReference>
<dbReference type="SUPFAM" id="SSF55048">
    <property type="entry name" value="Probable ACP-binding domain of malonyl-CoA ACP transacylase"/>
    <property type="match status" value="1"/>
</dbReference>
<gene>
    <name evidence="9" type="ORF">DPM19_24530</name>
</gene>
<evidence type="ECO:0000256" key="1">
    <source>
        <dbReference type="ARBA" id="ARBA00022450"/>
    </source>
</evidence>
<name>A0A365H105_9ACTN</name>
<dbReference type="NCBIfam" id="NF045894">
    <property type="entry name" value="PKS_plus_SDR"/>
    <property type="match status" value="1"/>
</dbReference>
<feature type="region of interest" description="Disordered" evidence="6">
    <location>
        <begin position="709"/>
        <end position="729"/>
    </location>
</feature>
<feature type="compositionally biased region" description="Gly residues" evidence="6">
    <location>
        <begin position="719"/>
        <end position="728"/>
    </location>
</feature>
<dbReference type="GO" id="GO:0004315">
    <property type="term" value="F:3-oxoacyl-[acyl-carrier-protein] synthase activity"/>
    <property type="evidence" value="ECO:0007669"/>
    <property type="project" value="InterPro"/>
</dbReference>
<dbReference type="Pfam" id="PF00550">
    <property type="entry name" value="PP-binding"/>
    <property type="match status" value="2"/>
</dbReference>
<dbReference type="SMART" id="SM00827">
    <property type="entry name" value="PKS_AT"/>
    <property type="match status" value="1"/>
</dbReference>
<evidence type="ECO:0000313" key="9">
    <source>
        <dbReference type="EMBL" id="RAY12757.1"/>
    </source>
</evidence>
<dbReference type="InterPro" id="IPR036736">
    <property type="entry name" value="ACP-like_sf"/>
</dbReference>
<dbReference type="Gene3D" id="3.40.47.10">
    <property type="match status" value="1"/>
</dbReference>
<dbReference type="Gene3D" id="3.40.50.720">
    <property type="entry name" value="NAD(P)-binding Rossmann-like Domain"/>
    <property type="match status" value="1"/>
</dbReference>
<reference evidence="9 10" key="1">
    <citation type="submission" date="2018-06" db="EMBL/GenBank/DDBJ databases">
        <title>Actinomadura craniellae sp. nov. isolated from marine sponge Craniella sp.</title>
        <authorList>
            <person name="Li L."/>
            <person name="Xu Q.H."/>
            <person name="Lin H.W."/>
            <person name="Lu Y.H."/>
        </authorList>
    </citation>
    <scope>NUCLEOTIDE SEQUENCE [LARGE SCALE GENOMIC DNA]</scope>
    <source>
        <strain evidence="9 10">LHW63021</strain>
    </source>
</reference>
<evidence type="ECO:0000256" key="3">
    <source>
        <dbReference type="ARBA" id="ARBA00022679"/>
    </source>
</evidence>
<evidence type="ECO:0000256" key="4">
    <source>
        <dbReference type="ARBA" id="ARBA00023268"/>
    </source>
</evidence>
<dbReference type="GO" id="GO:0006633">
    <property type="term" value="P:fatty acid biosynthetic process"/>
    <property type="evidence" value="ECO:0007669"/>
    <property type="project" value="InterPro"/>
</dbReference>
<evidence type="ECO:0000256" key="6">
    <source>
        <dbReference type="SAM" id="MobiDB-lite"/>
    </source>
</evidence>
<dbReference type="InterPro" id="IPR006162">
    <property type="entry name" value="Ppantetheine_attach_site"/>
</dbReference>
<dbReference type="FunFam" id="3.40.366.10:FF:000002">
    <property type="entry name" value="Probable polyketide synthase 2"/>
    <property type="match status" value="1"/>
</dbReference>
<accession>A0A365H105</accession>
<keyword evidence="1" id="KW-0596">Phosphopantetheine</keyword>
<dbReference type="InterPro" id="IPR036291">
    <property type="entry name" value="NAD(P)-bd_dom_sf"/>
</dbReference>
<dbReference type="FunFam" id="3.40.47.10:FF:000019">
    <property type="entry name" value="Polyketide synthase type I"/>
    <property type="match status" value="1"/>
</dbReference>
<protein>
    <submittedName>
        <fullName evidence="9">Uncharacterized protein</fullName>
    </submittedName>
</protein>
<dbReference type="GO" id="GO:0004312">
    <property type="term" value="F:fatty acid synthase activity"/>
    <property type="evidence" value="ECO:0007669"/>
    <property type="project" value="TreeGrafter"/>
</dbReference>
<dbReference type="SUPFAM" id="SSF53901">
    <property type="entry name" value="Thiolase-like"/>
    <property type="match status" value="1"/>
</dbReference>
<dbReference type="RefSeq" id="WP_146778982.1">
    <property type="nucleotide sequence ID" value="NZ_QLYX01000012.1"/>
</dbReference>
<organism evidence="9 10">
    <name type="scientific">Actinomadura craniellae</name>
    <dbReference type="NCBI Taxonomy" id="2231787"/>
    <lineage>
        <taxon>Bacteria</taxon>
        <taxon>Bacillati</taxon>
        <taxon>Actinomycetota</taxon>
        <taxon>Actinomycetes</taxon>
        <taxon>Streptosporangiales</taxon>
        <taxon>Thermomonosporaceae</taxon>
        <taxon>Actinomadura</taxon>
    </lineage>
</organism>
<evidence type="ECO:0000256" key="5">
    <source>
        <dbReference type="ARBA" id="ARBA00023315"/>
    </source>
</evidence>
<dbReference type="PROSITE" id="PS00606">
    <property type="entry name" value="KS3_1"/>
    <property type="match status" value="1"/>
</dbReference>
<dbReference type="Gene3D" id="3.40.366.10">
    <property type="entry name" value="Malonyl-Coenzyme A Acyl Carrier Protein, domain 2"/>
    <property type="match status" value="1"/>
</dbReference>
<dbReference type="SMART" id="SM00823">
    <property type="entry name" value="PKS_PP"/>
    <property type="match status" value="2"/>
</dbReference>
<keyword evidence="2" id="KW-0597">Phosphoprotein</keyword>
<dbReference type="SUPFAM" id="SSF47336">
    <property type="entry name" value="ACP-like"/>
    <property type="match status" value="2"/>
</dbReference>
<keyword evidence="5" id="KW-0012">Acyltransferase</keyword>
<dbReference type="InterPro" id="IPR016036">
    <property type="entry name" value="Malonyl_transacylase_ACP-bd"/>
</dbReference>
<dbReference type="PANTHER" id="PTHR43775">
    <property type="entry name" value="FATTY ACID SYNTHASE"/>
    <property type="match status" value="1"/>
</dbReference>
<dbReference type="PROSITE" id="PS00012">
    <property type="entry name" value="PHOSPHOPANTETHEINE"/>
    <property type="match status" value="1"/>
</dbReference>
<dbReference type="PANTHER" id="PTHR43775:SF51">
    <property type="entry name" value="INACTIVE PHENOLPHTHIOCEROL SYNTHESIS POLYKETIDE SYNTHASE TYPE I PKS1-RELATED"/>
    <property type="match status" value="1"/>
</dbReference>
<dbReference type="Pfam" id="PF08659">
    <property type="entry name" value="KR"/>
    <property type="match status" value="1"/>
</dbReference>
<keyword evidence="3" id="KW-0808">Transferase</keyword>
<dbReference type="OrthoDB" id="4537517at2"/>
<proteinExistence type="predicted"/>
<dbReference type="InterPro" id="IPR016039">
    <property type="entry name" value="Thiolase-like"/>
</dbReference>
<dbReference type="Gene3D" id="3.30.70.3290">
    <property type="match status" value="1"/>
</dbReference>
<dbReference type="InterPro" id="IPR014043">
    <property type="entry name" value="Acyl_transferase_dom"/>
</dbReference>
<dbReference type="InterPro" id="IPR013968">
    <property type="entry name" value="PKS_KR"/>
</dbReference>
<feature type="domain" description="Ketosynthase family 3 (KS3)" evidence="8">
    <location>
        <begin position="180"/>
        <end position="606"/>
    </location>
</feature>
<feature type="region of interest" description="Disordered" evidence="6">
    <location>
        <begin position="43"/>
        <end position="62"/>
    </location>
</feature>
<keyword evidence="10" id="KW-1185">Reference proteome</keyword>
<dbReference type="SMART" id="SM00822">
    <property type="entry name" value="PKS_KR"/>
    <property type="match status" value="1"/>
</dbReference>